<accession>A0ABM0LYB0</accession>
<evidence type="ECO:0000256" key="1">
    <source>
        <dbReference type="SAM" id="SignalP"/>
    </source>
</evidence>
<gene>
    <name evidence="3" type="primary">LOC102802366</name>
</gene>
<keyword evidence="2" id="KW-1185">Reference proteome</keyword>
<feature type="chain" id="PRO_5047082029" evidence="1">
    <location>
        <begin position="20"/>
        <end position="151"/>
    </location>
</feature>
<dbReference type="RefSeq" id="XP_006812751.1">
    <property type="nucleotide sequence ID" value="XM_006812688.1"/>
</dbReference>
<protein>
    <submittedName>
        <fullName evidence="3">Uncharacterized protein LOC102802366</fullName>
    </submittedName>
</protein>
<dbReference type="Proteomes" id="UP000694865">
    <property type="component" value="Unplaced"/>
</dbReference>
<reference evidence="3" key="1">
    <citation type="submission" date="2025-08" db="UniProtKB">
        <authorList>
            <consortium name="RefSeq"/>
        </authorList>
    </citation>
    <scope>IDENTIFICATION</scope>
    <source>
        <tissue evidence="3">Testes</tissue>
    </source>
</reference>
<keyword evidence="1" id="KW-0732">Signal</keyword>
<evidence type="ECO:0000313" key="2">
    <source>
        <dbReference type="Proteomes" id="UP000694865"/>
    </source>
</evidence>
<sequence>MFVSLLFGGLIMMAFTSNAQDHPGNPANGTCVDCNDVMYDNGVWHSVCTEDFTCPLNIADIENRIMGKDVKFNETYYYGKSAFIPGTRHYESNAILASRIDSIKKSDIGTEAVPTDNCQQCREYAIGDTWVQCVCKIVDCPSAIAEQIDSS</sequence>
<feature type="signal peptide" evidence="1">
    <location>
        <begin position="1"/>
        <end position="19"/>
    </location>
</feature>
<evidence type="ECO:0000313" key="3">
    <source>
        <dbReference type="RefSeq" id="XP_006812751.1"/>
    </source>
</evidence>
<proteinExistence type="predicted"/>
<organism evidence="2 3">
    <name type="scientific">Saccoglossus kowalevskii</name>
    <name type="common">Acorn worm</name>
    <dbReference type="NCBI Taxonomy" id="10224"/>
    <lineage>
        <taxon>Eukaryota</taxon>
        <taxon>Metazoa</taxon>
        <taxon>Hemichordata</taxon>
        <taxon>Enteropneusta</taxon>
        <taxon>Harrimaniidae</taxon>
        <taxon>Saccoglossus</taxon>
    </lineage>
</organism>
<dbReference type="GeneID" id="102802366"/>
<name>A0ABM0LYB0_SACKO</name>